<dbReference type="Proteomes" id="UP001059836">
    <property type="component" value="Chromosome"/>
</dbReference>
<feature type="transmembrane region" description="Helical" evidence="1">
    <location>
        <begin position="29"/>
        <end position="50"/>
    </location>
</feature>
<keyword evidence="1" id="KW-1133">Transmembrane helix</keyword>
<gene>
    <name evidence="2" type="ORF">GII31_15415</name>
</gene>
<keyword evidence="2" id="KW-0762">Sugar transport</keyword>
<keyword evidence="2" id="KW-0813">Transport</keyword>
<evidence type="ECO:0000313" key="3">
    <source>
        <dbReference type="Proteomes" id="UP001059836"/>
    </source>
</evidence>
<protein>
    <submittedName>
        <fullName evidence="2">Facilitated glucose transporter</fullName>
    </submittedName>
</protein>
<evidence type="ECO:0000313" key="2">
    <source>
        <dbReference type="EMBL" id="QHN37629.1"/>
    </source>
</evidence>
<evidence type="ECO:0000256" key="1">
    <source>
        <dbReference type="SAM" id="Phobius"/>
    </source>
</evidence>
<proteinExistence type="predicted"/>
<keyword evidence="1" id="KW-0472">Membrane</keyword>
<keyword evidence="1" id="KW-0812">Transmembrane</keyword>
<sequence>MLGLLVCAAVPVALLSVGFAPQRFFGEPIPVVAVLAGLANAVLLWLAAGFTGGVGRVAPLIVWLLTLMVAAMAGPGHDVVLPLDGTTVLPTFLLVVVGAGLPLALLWSGRLNTGPR</sequence>
<dbReference type="EMBL" id="CP045809">
    <property type="protein sequence ID" value="QHN37629.1"/>
    <property type="molecule type" value="Genomic_DNA"/>
</dbReference>
<reference evidence="2" key="1">
    <citation type="journal article" date="2021" name="Nat. Microbiol.">
        <title>Cocultivation of an ultrasmall environmental parasitic bacterium with lytic ability against bacteria associated with wastewater foams.</title>
        <authorList>
            <person name="Batinovic S."/>
            <person name="Rose J.J.A."/>
            <person name="Ratcliffe J."/>
            <person name="Seviour R.J."/>
            <person name="Petrovski S."/>
        </authorList>
    </citation>
    <scope>NUCLEOTIDE SEQUENCE</scope>
    <source>
        <strain evidence="2">CON9</strain>
    </source>
</reference>
<organism evidence="2 3">
    <name type="scientific">Gordonia pseudamarae</name>
    <dbReference type="NCBI Taxonomy" id="2831662"/>
    <lineage>
        <taxon>Bacteria</taxon>
        <taxon>Bacillati</taxon>
        <taxon>Actinomycetota</taxon>
        <taxon>Actinomycetes</taxon>
        <taxon>Mycobacteriales</taxon>
        <taxon>Gordoniaceae</taxon>
        <taxon>Gordonia</taxon>
    </lineage>
</organism>
<feature type="transmembrane region" description="Helical" evidence="1">
    <location>
        <begin position="88"/>
        <end position="107"/>
    </location>
</feature>
<feature type="transmembrane region" description="Helical" evidence="1">
    <location>
        <begin position="57"/>
        <end position="76"/>
    </location>
</feature>
<name>A0ABX6INY6_9ACTN</name>
<keyword evidence="3" id="KW-1185">Reference proteome</keyword>
<accession>A0ABX6INY6</accession>